<dbReference type="PANTHER" id="PTHR36978:SF4">
    <property type="entry name" value="P-LOOP CONTAINING NUCLEOSIDE TRIPHOSPHATE HYDROLASE PROTEIN"/>
    <property type="match status" value="1"/>
</dbReference>
<keyword evidence="2" id="KW-0732">Signal</keyword>
<keyword evidence="1" id="KW-1133">Transmembrane helix</keyword>
<proteinExistence type="predicted"/>
<gene>
    <name evidence="3" type="ORF">APAL1065_LOCUS2842</name>
</gene>
<dbReference type="PANTHER" id="PTHR36978">
    <property type="entry name" value="P-LOOP CONTAINING NUCLEOTIDE TRIPHOSPHATE HYDROLASE"/>
    <property type="match status" value="1"/>
</dbReference>
<dbReference type="EMBL" id="HBHT01004258">
    <property type="protein sequence ID" value="CAD9945563.1"/>
    <property type="molecule type" value="Transcribed_RNA"/>
</dbReference>
<keyword evidence="1" id="KW-0812">Transmembrane</keyword>
<dbReference type="SUPFAM" id="SSF52540">
    <property type="entry name" value="P-loop containing nucleoside triphosphate hydrolases"/>
    <property type="match status" value="1"/>
</dbReference>
<accession>A0A7S2VA02</accession>
<evidence type="ECO:0000256" key="1">
    <source>
        <dbReference type="SAM" id="Phobius"/>
    </source>
</evidence>
<dbReference type="AlphaFoldDB" id="A0A7S2VA02"/>
<dbReference type="Gene3D" id="3.40.50.300">
    <property type="entry name" value="P-loop containing nucleotide triphosphate hydrolases"/>
    <property type="match status" value="1"/>
</dbReference>
<evidence type="ECO:0000313" key="3">
    <source>
        <dbReference type="EMBL" id="CAD9945563.1"/>
    </source>
</evidence>
<organism evidence="3">
    <name type="scientific">Entomoneis paludosa</name>
    <dbReference type="NCBI Taxonomy" id="265537"/>
    <lineage>
        <taxon>Eukaryota</taxon>
        <taxon>Sar</taxon>
        <taxon>Stramenopiles</taxon>
        <taxon>Ochrophyta</taxon>
        <taxon>Bacillariophyta</taxon>
        <taxon>Bacillariophyceae</taxon>
        <taxon>Bacillariophycidae</taxon>
        <taxon>Entomoneidaceae</taxon>
        <taxon>Entomoneis</taxon>
    </lineage>
</organism>
<sequence length="330" mass="37190">MFQRKHAMLFILLVKLAEGNKPLVSVSDLLSFVFKKKEVVSNSNQLLQQKQDLLLIGAGYGRTGTASYVEALKRLGLKSYHMKDGVMATQGHLDLWAQYAETQKQLSLGRDSNYTHPQLANIIDQISYAGFNATADVPAGLFFWEMMERYPNAKVVLTVRGKGGAEAWANSMLKTNAGFVATICTRLPFRWLSPTTKFCTFSKMMRRLQQVELDETTQLPFRESLLKSYDEWNAHVISKVPPEKLLVFAASDGWEPLCNFVSPVHPTIEAKCREILYSGESYPFTNDSASLQRTYAVASAMAAIFEISPVLILLFILLLISMRWGKRKID</sequence>
<evidence type="ECO:0000256" key="2">
    <source>
        <dbReference type="SAM" id="SignalP"/>
    </source>
</evidence>
<protein>
    <submittedName>
        <fullName evidence="3">Uncharacterized protein</fullName>
    </submittedName>
</protein>
<feature type="chain" id="PRO_5031062043" evidence="2">
    <location>
        <begin position="20"/>
        <end position="330"/>
    </location>
</feature>
<dbReference type="Pfam" id="PF17784">
    <property type="entry name" value="Sulfotransfer_4"/>
    <property type="match status" value="1"/>
</dbReference>
<keyword evidence="1" id="KW-0472">Membrane</keyword>
<feature type="signal peptide" evidence="2">
    <location>
        <begin position="1"/>
        <end position="19"/>
    </location>
</feature>
<dbReference type="InterPro" id="IPR040632">
    <property type="entry name" value="Sulfotransfer_4"/>
</dbReference>
<name>A0A7S2VA02_9STRA</name>
<feature type="transmembrane region" description="Helical" evidence="1">
    <location>
        <begin position="295"/>
        <end position="320"/>
    </location>
</feature>
<reference evidence="3" key="1">
    <citation type="submission" date="2021-01" db="EMBL/GenBank/DDBJ databases">
        <authorList>
            <person name="Corre E."/>
            <person name="Pelletier E."/>
            <person name="Niang G."/>
            <person name="Scheremetjew M."/>
            <person name="Finn R."/>
            <person name="Kale V."/>
            <person name="Holt S."/>
            <person name="Cochrane G."/>
            <person name="Meng A."/>
            <person name="Brown T."/>
            <person name="Cohen L."/>
        </authorList>
    </citation>
    <scope>NUCLEOTIDE SEQUENCE</scope>
    <source>
        <strain evidence="3">CCMP125</strain>
    </source>
</reference>
<dbReference type="InterPro" id="IPR027417">
    <property type="entry name" value="P-loop_NTPase"/>
</dbReference>